<feature type="compositionally biased region" description="Basic and acidic residues" evidence="1">
    <location>
        <begin position="78"/>
        <end position="92"/>
    </location>
</feature>
<feature type="region of interest" description="Disordered" evidence="1">
    <location>
        <begin position="31"/>
        <end position="110"/>
    </location>
</feature>
<name>A0A9W6WZD5_9STRA</name>
<keyword evidence="4" id="KW-1185">Reference proteome</keyword>
<sequence>MKLISRALTAAAWVAALLTLAPMTESRYVYGSAAGSSNRGGDQEAGAVQHAGHFALPPHRGYPHGPQGPVKWPHGHRSSPDKTLLRAEKDGDFALSPSVPRPEAEATRQE</sequence>
<keyword evidence="2" id="KW-0732">Signal</keyword>
<dbReference type="AlphaFoldDB" id="A0A9W6WZD5"/>
<evidence type="ECO:0000313" key="3">
    <source>
        <dbReference type="EMBL" id="GMF23101.1"/>
    </source>
</evidence>
<accession>A0A9W6WZD5</accession>
<evidence type="ECO:0000256" key="1">
    <source>
        <dbReference type="SAM" id="MobiDB-lite"/>
    </source>
</evidence>
<feature type="chain" id="PRO_5040786597" evidence="2">
    <location>
        <begin position="27"/>
        <end position="110"/>
    </location>
</feature>
<dbReference type="Proteomes" id="UP001165083">
    <property type="component" value="Unassembled WGS sequence"/>
</dbReference>
<comment type="caution">
    <text evidence="3">The sequence shown here is derived from an EMBL/GenBank/DDBJ whole genome shotgun (WGS) entry which is preliminary data.</text>
</comment>
<evidence type="ECO:0000313" key="4">
    <source>
        <dbReference type="Proteomes" id="UP001165083"/>
    </source>
</evidence>
<proteinExistence type="predicted"/>
<feature type="signal peptide" evidence="2">
    <location>
        <begin position="1"/>
        <end position="26"/>
    </location>
</feature>
<dbReference type="EMBL" id="BSXW01000462">
    <property type="protein sequence ID" value="GMF23101.1"/>
    <property type="molecule type" value="Genomic_DNA"/>
</dbReference>
<gene>
    <name evidence="3" type="ORF">Plil01_000928400</name>
</gene>
<reference evidence="3" key="1">
    <citation type="submission" date="2023-04" db="EMBL/GenBank/DDBJ databases">
        <title>Phytophthora lilii NBRC 32176.</title>
        <authorList>
            <person name="Ichikawa N."/>
            <person name="Sato H."/>
            <person name="Tonouchi N."/>
        </authorList>
    </citation>
    <scope>NUCLEOTIDE SEQUENCE</scope>
    <source>
        <strain evidence="3">NBRC 32176</strain>
    </source>
</reference>
<organism evidence="3 4">
    <name type="scientific">Phytophthora lilii</name>
    <dbReference type="NCBI Taxonomy" id="2077276"/>
    <lineage>
        <taxon>Eukaryota</taxon>
        <taxon>Sar</taxon>
        <taxon>Stramenopiles</taxon>
        <taxon>Oomycota</taxon>
        <taxon>Peronosporomycetes</taxon>
        <taxon>Peronosporales</taxon>
        <taxon>Peronosporaceae</taxon>
        <taxon>Phytophthora</taxon>
    </lineage>
</organism>
<protein>
    <submittedName>
        <fullName evidence="3">Unnamed protein product</fullName>
    </submittedName>
</protein>
<evidence type="ECO:0000256" key="2">
    <source>
        <dbReference type="SAM" id="SignalP"/>
    </source>
</evidence>